<reference evidence="2 3" key="1">
    <citation type="submission" date="2020-04" db="EMBL/GenBank/DDBJ databases">
        <title>Plant Genome Project.</title>
        <authorList>
            <person name="Zhang R.-G."/>
        </authorList>
    </citation>
    <scope>NUCLEOTIDE SEQUENCE [LARGE SCALE GENOMIC DNA]</scope>
    <source>
        <strain evidence="2">YNK0</strain>
        <tissue evidence="2">Leaf</tissue>
    </source>
</reference>
<organism evidence="2 3">
    <name type="scientific">Tetracentron sinense</name>
    <name type="common">Spur-leaf</name>
    <dbReference type="NCBI Taxonomy" id="13715"/>
    <lineage>
        <taxon>Eukaryota</taxon>
        <taxon>Viridiplantae</taxon>
        <taxon>Streptophyta</taxon>
        <taxon>Embryophyta</taxon>
        <taxon>Tracheophyta</taxon>
        <taxon>Spermatophyta</taxon>
        <taxon>Magnoliopsida</taxon>
        <taxon>Trochodendrales</taxon>
        <taxon>Trochodendraceae</taxon>
        <taxon>Tetracentron</taxon>
    </lineage>
</organism>
<proteinExistence type="predicted"/>
<evidence type="ECO:0000313" key="2">
    <source>
        <dbReference type="EMBL" id="KAF8377196.1"/>
    </source>
</evidence>
<feature type="compositionally biased region" description="Polar residues" evidence="1">
    <location>
        <begin position="151"/>
        <end position="163"/>
    </location>
</feature>
<evidence type="ECO:0000256" key="1">
    <source>
        <dbReference type="SAM" id="MobiDB-lite"/>
    </source>
</evidence>
<dbReference type="AlphaFoldDB" id="A0A834Y7Y2"/>
<protein>
    <submittedName>
        <fullName evidence="2">Uncharacterized protein</fullName>
    </submittedName>
</protein>
<keyword evidence="3" id="KW-1185">Reference proteome</keyword>
<dbReference type="OrthoDB" id="1930739at2759"/>
<feature type="compositionally biased region" description="Low complexity" evidence="1">
    <location>
        <begin position="102"/>
        <end position="119"/>
    </location>
</feature>
<feature type="region of interest" description="Disordered" evidence="1">
    <location>
        <begin position="95"/>
        <end position="163"/>
    </location>
</feature>
<gene>
    <name evidence="2" type="ORF">HHK36_030569</name>
</gene>
<feature type="region of interest" description="Disordered" evidence="1">
    <location>
        <begin position="13"/>
        <end position="49"/>
    </location>
</feature>
<sequence length="163" mass="17256">MCVVKVANQRKTGEFVGFPTIRDDDRDTNEAEGPSQTRLPPPPPQQQGFVTVSAAPMFSGYSTTREMSAMVSALTQVVSGETTGDWVYRSEYNTPVTSNQASGSCSSPPSSSYSSSSASWGGGQKRVREEESGGQLSESALRVHRGFGDFRTSQGESSSGAPG</sequence>
<accession>A0A834Y7Y2</accession>
<evidence type="ECO:0000313" key="3">
    <source>
        <dbReference type="Proteomes" id="UP000655225"/>
    </source>
</evidence>
<dbReference type="EMBL" id="JABCRI010000024">
    <property type="protein sequence ID" value="KAF8377196.1"/>
    <property type="molecule type" value="Genomic_DNA"/>
</dbReference>
<comment type="caution">
    <text evidence="2">The sequence shown here is derived from an EMBL/GenBank/DDBJ whole genome shotgun (WGS) entry which is preliminary data.</text>
</comment>
<dbReference type="Proteomes" id="UP000655225">
    <property type="component" value="Unassembled WGS sequence"/>
</dbReference>
<dbReference type="OMA" id="FSSEYSM"/>
<name>A0A834Y7Y2_TETSI</name>